<dbReference type="Proteomes" id="UP000078476">
    <property type="component" value="Unassembled WGS sequence"/>
</dbReference>
<dbReference type="OrthoDB" id="5297026at2"/>
<comment type="similarity">
    <text evidence="1">Belongs to the LysR transcriptional regulatory family.</text>
</comment>
<dbReference type="PROSITE" id="PS50931">
    <property type="entry name" value="HTH_LYSR"/>
    <property type="match status" value="1"/>
</dbReference>
<dbReference type="RefSeq" id="WP_066983531.1">
    <property type="nucleotide sequence ID" value="NZ_LUUI01000113.1"/>
</dbReference>
<dbReference type="PANTHER" id="PTHR30126:SF6">
    <property type="entry name" value="HTH-TYPE TRANSCRIPTIONAL REGULATOR CYSB-RELATED"/>
    <property type="match status" value="1"/>
</dbReference>
<gene>
    <name evidence="6" type="ORF">A1359_11400</name>
</gene>
<dbReference type="SUPFAM" id="SSF46785">
    <property type="entry name" value="Winged helix' DNA-binding domain"/>
    <property type="match status" value="1"/>
</dbReference>
<dbReference type="InterPro" id="IPR036390">
    <property type="entry name" value="WH_DNA-bd_sf"/>
</dbReference>
<evidence type="ECO:0000313" key="6">
    <source>
        <dbReference type="EMBL" id="OAI14167.1"/>
    </source>
</evidence>
<dbReference type="EMBL" id="LUUI01000113">
    <property type="protein sequence ID" value="OAI14167.1"/>
    <property type="molecule type" value="Genomic_DNA"/>
</dbReference>
<dbReference type="Gene3D" id="1.10.10.10">
    <property type="entry name" value="Winged helix-like DNA-binding domain superfamily/Winged helix DNA-binding domain"/>
    <property type="match status" value="1"/>
</dbReference>
<dbReference type="STRING" id="980561.A1359_11400"/>
<dbReference type="InterPro" id="IPR005119">
    <property type="entry name" value="LysR_subst-bd"/>
</dbReference>
<dbReference type="Pfam" id="PF03466">
    <property type="entry name" value="LysR_substrate"/>
    <property type="match status" value="1"/>
</dbReference>
<dbReference type="GO" id="GO:0000976">
    <property type="term" value="F:transcription cis-regulatory region binding"/>
    <property type="evidence" value="ECO:0007669"/>
    <property type="project" value="TreeGrafter"/>
</dbReference>
<dbReference type="AlphaFoldDB" id="A0A177N8B8"/>
<dbReference type="GO" id="GO:0003700">
    <property type="term" value="F:DNA-binding transcription factor activity"/>
    <property type="evidence" value="ECO:0007669"/>
    <property type="project" value="InterPro"/>
</dbReference>
<evidence type="ECO:0000256" key="1">
    <source>
        <dbReference type="ARBA" id="ARBA00009437"/>
    </source>
</evidence>
<evidence type="ECO:0000256" key="2">
    <source>
        <dbReference type="ARBA" id="ARBA00023015"/>
    </source>
</evidence>
<dbReference type="GO" id="GO:0019344">
    <property type="term" value="P:cysteine biosynthetic process"/>
    <property type="evidence" value="ECO:0007669"/>
    <property type="project" value="TreeGrafter"/>
</dbReference>
<keyword evidence="3" id="KW-0238">DNA-binding</keyword>
<reference evidence="6 7" key="1">
    <citation type="submission" date="2016-03" db="EMBL/GenBank/DDBJ databases">
        <authorList>
            <person name="Ploux O."/>
        </authorList>
    </citation>
    <scope>NUCLEOTIDE SEQUENCE [LARGE SCALE GENOMIC DNA]</scope>
    <source>
        <strain evidence="6 7">R-45370</strain>
    </source>
</reference>
<dbReference type="Pfam" id="PF00126">
    <property type="entry name" value="HTH_1"/>
    <property type="match status" value="1"/>
</dbReference>
<name>A0A177N8B8_9GAMM</name>
<evidence type="ECO:0000256" key="4">
    <source>
        <dbReference type="ARBA" id="ARBA00023163"/>
    </source>
</evidence>
<dbReference type="InterPro" id="IPR036388">
    <property type="entry name" value="WH-like_DNA-bd_sf"/>
</dbReference>
<proteinExistence type="inferred from homology"/>
<keyword evidence="7" id="KW-1185">Reference proteome</keyword>
<protein>
    <submittedName>
        <fullName evidence="6">LysR family transcriptional regulator</fullName>
    </submittedName>
</protein>
<evidence type="ECO:0000256" key="3">
    <source>
        <dbReference type="ARBA" id="ARBA00023125"/>
    </source>
</evidence>
<keyword evidence="2" id="KW-0805">Transcription regulation</keyword>
<evidence type="ECO:0000313" key="7">
    <source>
        <dbReference type="Proteomes" id="UP000078476"/>
    </source>
</evidence>
<dbReference type="Gene3D" id="3.40.190.10">
    <property type="entry name" value="Periplasmic binding protein-like II"/>
    <property type="match status" value="2"/>
</dbReference>
<sequence length="310" mass="34803">MNMSQMELLRVLQETQFNLSKAAEKMHVVQSAVSRQLQLLEMELGSPLFERQGKRLQGLTPLGERVMQEVEQIHQAKKNIQSIAEDFRDSRHGTLHIATTHTQAKYLLPVPVQKFRQRYPGIKIYMVQSSPDNLIELLHSHRADIAICTEKLADDPRLILEPCYEWHHVAIVPQEHVLAEGKLTLQRLATQPILTYSPGFTGRTAIEKAFNDADLEPDIVLAAADSDIIKTYVRLGLGVGIIAETSYEATKDNDLLALDLGQLISSSVTKVAYLKQLYLPSYCRYFIDALLQQAQSKSANSKGSKLQAKA</sequence>
<comment type="caution">
    <text evidence="6">The sequence shown here is derived from an EMBL/GenBank/DDBJ whole genome shotgun (WGS) entry which is preliminary data.</text>
</comment>
<organism evidence="6 7">
    <name type="scientific">Methylomonas lenta</name>
    <dbReference type="NCBI Taxonomy" id="980561"/>
    <lineage>
        <taxon>Bacteria</taxon>
        <taxon>Pseudomonadati</taxon>
        <taxon>Pseudomonadota</taxon>
        <taxon>Gammaproteobacteria</taxon>
        <taxon>Methylococcales</taxon>
        <taxon>Methylococcaceae</taxon>
        <taxon>Methylomonas</taxon>
    </lineage>
</organism>
<dbReference type="PRINTS" id="PR00039">
    <property type="entry name" value="HTHLYSR"/>
</dbReference>
<evidence type="ECO:0000259" key="5">
    <source>
        <dbReference type="PROSITE" id="PS50931"/>
    </source>
</evidence>
<feature type="domain" description="HTH lysR-type" evidence="5">
    <location>
        <begin position="1"/>
        <end position="59"/>
    </location>
</feature>
<dbReference type="SUPFAM" id="SSF53850">
    <property type="entry name" value="Periplasmic binding protein-like II"/>
    <property type="match status" value="1"/>
</dbReference>
<keyword evidence="4" id="KW-0804">Transcription</keyword>
<accession>A0A177N8B8</accession>
<dbReference type="PANTHER" id="PTHR30126">
    <property type="entry name" value="HTH-TYPE TRANSCRIPTIONAL REGULATOR"/>
    <property type="match status" value="1"/>
</dbReference>
<dbReference type="InterPro" id="IPR000847">
    <property type="entry name" value="LysR_HTH_N"/>
</dbReference>